<dbReference type="EMBL" id="SSTE01006526">
    <property type="protein sequence ID" value="KAA0059141.1"/>
    <property type="molecule type" value="Genomic_DNA"/>
</dbReference>
<reference evidence="4 5" key="1">
    <citation type="submission" date="2019-08" db="EMBL/GenBank/DDBJ databases">
        <title>Draft genome sequences of two oriental melons (Cucumis melo L. var makuwa).</title>
        <authorList>
            <person name="Kwon S.-Y."/>
        </authorList>
    </citation>
    <scope>NUCLEOTIDE SEQUENCE [LARGE SCALE GENOMIC DNA]</scope>
    <source>
        <strain evidence="5">cv. Chang Bougi</strain>
        <strain evidence="4">cv. SW 3</strain>
        <tissue evidence="3">Leaf</tissue>
    </source>
</reference>
<evidence type="ECO:0000313" key="5">
    <source>
        <dbReference type="Proteomes" id="UP000321947"/>
    </source>
</evidence>
<comment type="caution">
    <text evidence="3">The sequence shown here is derived from an EMBL/GenBank/DDBJ whole genome shotgun (WGS) entry which is preliminary data.</text>
</comment>
<evidence type="ECO:0000313" key="4">
    <source>
        <dbReference type="Proteomes" id="UP000321393"/>
    </source>
</evidence>
<gene>
    <name evidence="3" type="ORF">E5676_scaffold150G00010</name>
    <name evidence="2" type="ORF">E6C27_scaffold430G00530</name>
</gene>
<protein>
    <submittedName>
        <fullName evidence="3">Copia-type polyprotein</fullName>
    </submittedName>
</protein>
<evidence type="ECO:0000313" key="2">
    <source>
        <dbReference type="EMBL" id="KAA0059141.1"/>
    </source>
</evidence>
<evidence type="ECO:0000259" key="1">
    <source>
        <dbReference type="Pfam" id="PF25597"/>
    </source>
</evidence>
<sequence length="121" mass="14301">MEQLHLTYKIISNHEVYQDYKLDDKSEKYVFVGYDANSKGYKLYNPVTKKTIVSRDVMFDEEASRKWNDEPEDYKFLLFSNDHDEPSDIVSPPTTPTSPINHSTTKHIYDAYETYMMKLKS</sequence>
<feature type="domain" description="Retroviral polymerase SH3-like" evidence="1">
    <location>
        <begin position="19"/>
        <end position="71"/>
    </location>
</feature>
<dbReference type="AlphaFoldDB" id="A0A5D3DDG0"/>
<proteinExistence type="predicted"/>
<name>A0A5D3DDG0_CUCMM</name>
<dbReference type="OrthoDB" id="6776856at2759"/>
<dbReference type="InterPro" id="IPR057670">
    <property type="entry name" value="SH3_retrovirus"/>
</dbReference>
<accession>A0A5D3DDG0</accession>
<dbReference type="Pfam" id="PF25597">
    <property type="entry name" value="SH3_retrovirus"/>
    <property type="match status" value="1"/>
</dbReference>
<dbReference type="Proteomes" id="UP000321393">
    <property type="component" value="Unassembled WGS sequence"/>
</dbReference>
<organism evidence="3 5">
    <name type="scientific">Cucumis melo var. makuwa</name>
    <name type="common">Oriental melon</name>
    <dbReference type="NCBI Taxonomy" id="1194695"/>
    <lineage>
        <taxon>Eukaryota</taxon>
        <taxon>Viridiplantae</taxon>
        <taxon>Streptophyta</taxon>
        <taxon>Embryophyta</taxon>
        <taxon>Tracheophyta</taxon>
        <taxon>Spermatophyta</taxon>
        <taxon>Magnoliopsida</taxon>
        <taxon>eudicotyledons</taxon>
        <taxon>Gunneridae</taxon>
        <taxon>Pentapetalae</taxon>
        <taxon>rosids</taxon>
        <taxon>fabids</taxon>
        <taxon>Cucurbitales</taxon>
        <taxon>Cucurbitaceae</taxon>
        <taxon>Benincaseae</taxon>
        <taxon>Cucumis</taxon>
    </lineage>
</organism>
<evidence type="ECO:0000313" key="3">
    <source>
        <dbReference type="EMBL" id="TYK21606.1"/>
    </source>
</evidence>
<dbReference type="EMBL" id="SSTD01005557">
    <property type="protein sequence ID" value="TYK21606.1"/>
    <property type="molecule type" value="Genomic_DNA"/>
</dbReference>
<dbReference type="Proteomes" id="UP000321947">
    <property type="component" value="Unassembled WGS sequence"/>
</dbReference>